<reference evidence="5" key="1">
    <citation type="journal article" date="2013" name="Science">
        <title>The Amborella genome and the evolution of flowering plants.</title>
        <authorList>
            <consortium name="Amborella Genome Project"/>
        </authorList>
    </citation>
    <scope>NUCLEOTIDE SEQUENCE [LARGE SCALE GENOMIC DNA]</scope>
</reference>
<feature type="domain" description="Bulb-type lectin" evidence="3">
    <location>
        <begin position="41"/>
        <end position="160"/>
    </location>
</feature>
<evidence type="ECO:0000256" key="1">
    <source>
        <dbReference type="ARBA" id="ARBA00022729"/>
    </source>
</evidence>
<name>W1P678_AMBTC</name>
<proteinExistence type="predicted"/>
<evidence type="ECO:0000313" key="5">
    <source>
        <dbReference type="Proteomes" id="UP000017836"/>
    </source>
</evidence>
<dbReference type="Gene3D" id="2.90.10.10">
    <property type="entry name" value="Bulb-type lectin domain"/>
    <property type="match status" value="1"/>
</dbReference>
<dbReference type="PROSITE" id="PS50927">
    <property type="entry name" value="BULB_LECTIN"/>
    <property type="match status" value="1"/>
</dbReference>
<dbReference type="eggNOG" id="ENOG502QT4R">
    <property type="taxonomic scope" value="Eukaryota"/>
</dbReference>
<dbReference type="SUPFAM" id="SSF51110">
    <property type="entry name" value="alpha-D-mannose-specific plant lectins"/>
    <property type="match status" value="1"/>
</dbReference>
<dbReference type="Gramene" id="ERN05377">
    <property type="protein sequence ID" value="ERN05377"/>
    <property type="gene ID" value="AMTR_s00007p00208590"/>
</dbReference>
<dbReference type="Pfam" id="PF01453">
    <property type="entry name" value="B_lectin"/>
    <property type="match status" value="1"/>
</dbReference>
<dbReference type="HOGENOM" id="CLU_970899_0_0_1"/>
<dbReference type="InterPro" id="IPR036426">
    <property type="entry name" value="Bulb-type_lectin_dom_sf"/>
</dbReference>
<dbReference type="SMART" id="SM00108">
    <property type="entry name" value="B_lectin"/>
    <property type="match status" value="1"/>
</dbReference>
<evidence type="ECO:0000313" key="4">
    <source>
        <dbReference type="EMBL" id="ERN05377.1"/>
    </source>
</evidence>
<gene>
    <name evidence="4" type="ORF">AMTR_s00007p00208590</name>
</gene>
<keyword evidence="5" id="KW-1185">Reference proteome</keyword>
<dbReference type="PANTHER" id="PTHR47976">
    <property type="entry name" value="G-TYPE LECTIN S-RECEPTOR-LIKE SERINE/THREONINE-PROTEIN KINASE SD2-5"/>
    <property type="match status" value="1"/>
</dbReference>
<evidence type="ECO:0000256" key="2">
    <source>
        <dbReference type="SAM" id="SignalP"/>
    </source>
</evidence>
<organism evidence="4 5">
    <name type="scientific">Amborella trichopoda</name>
    <dbReference type="NCBI Taxonomy" id="13333"/>
    <lineage>
        <taxon>Eukaryota</taxon>
        <taxon>Viridiplantae</taxon>
        <taxon>Streptophyta</taxon>
        <taxon>Embryophyta</taxon>
        <taxon>Tracheophyta</taxon>
        <taxon>Spermatophyta</taxon>
        <taxon>Magnoliopsida</taxon>
        <taxon>Amborellales</taxon>
        <taxon>Amborellaceae</taxon>
        <taxon>Amborella</taxon>
    </lineage>
</organism>
<evidence type="ECO:0000259" key="3">
    <source>
        <dbReference type="PROSITE" id="PS50927"/>
    </source>
</evidence>
<keyword evidence="1 2" id="KW-0732">Signal</keyword>
<dbReference type="EMBL" id="KI394011">
    <property type="protein sequence ID" value="ERN05377.1"/>
    <property type="molecule type" value="Genomic_DNA"/>
</dbReference>
<protein>
    <recommendedName>
        <fullName evidence="3">Bulb-type lectin domain-containing protein</fullName>
    </recommendedName>
</protein>
<sequence length="287" mass="31778">MLPDFPATITIVLLFLLLSLSICSAEFLTGNRVILPIPPGNQSGFSGKAIFMETNGIFPPVRAGLSLDYHEGEEYYYCSLKVFSGGLVVWNSDEFSVFRPSERCILDFTVAGNLELKDSRGSIGWSTGTSGQGVQRLLLHKTGNLVLMTAKNHVKWQSFDFPTDILLWGQKLYNSSKLTSFSGDQRTFYSFELQLDGAALFLNSGHQKYSYWEFRPPESQSIYFSKLGSSGLNFFDKNSKISGNFTPDIPGPIKLLALAKNGLTMISPAAFPASFPAIFAIMGQQKW</sequence>
<feature type="chain" id="PRO_5004807768" description="Bulb-type lectin domain-containing protein" evidence="2">
    <location>
        <begin position="26"/>
        <end position="287"/>
    </location>
</feature>
<dbReference type="AlphaFoldDB" id="W1P678"/>
<dbReference type="Proteomes" id="UP000017836">
    <property type="component" value="Unassembled WGS sequence"/>
</dbReference>
<feature type="signal peptide" evidence="2">
    <location>
        <begin position="1"/>
        <end position="25"/>
    </location>
</feature>
<dbReference type="InterPro" id="IPR001480">
    <property type="entry name" value="Bulb-type_lectin_dom"/>
</dbReference>
<accession>W1P678</accession>
<dbReference type="InterPro" id="IPR051343">
    <property type="entry name" value="G-type_lectin_kinases/EP1-like"/>
</dbReference>
<dbReference type="PANTHER" id="PTHR47976:SF120">
    <property type="entry name" value="G-TYPE LECTIN S-RECEPTOR-LIKE SERINE_THREONINE-PROTEIN KINASE SD2-5"/>
    <property type="match status" value="1"/>
</dbReference>